<dbReference type="SMR" id="A0A811KCY2"/>
<accession>A0A811KCY2</accession>
<organism evidence="2 3">
    <name type="scientific">Bursaphelenchus xylophilus</name>
    <name type="common">Pinewood nematode worm</name>
    <name type="synonym">Aphelenchoides xylophilus</name>
    <dbReference type="NCBI Taxonomy" id="6326"/>
    <lineage>
        <taxon>Eukaryota</taxon>
        <taxon>Metazoa</taxon>
        <taxon>Ecdysozoa</taxon>
        <taxon>Nematoda</taxon>
        <taxon>Chromadorea</taxon>
        <taxon>Rhabditida</taxon>
        <taxon>Tylenchina</taxon>
        <taxon>Tylenchomorpha</taxon>
        <taxon>Aphelenchoidea</taxon>
        <taxon>Aphelenchoididae</taxon>
        <taxon>Bursaphelenchus</taxon>
    </lineage>
</organism>
<name>A0A811KCY2_BURXY</name>
<sequence length="100" mass="11490">MAIDQGLDILKVTASLESFVESYCYDLKEQYPVRSSREVQRLDCEAGHNSQRPNSSRSIWTSNCREIGNTLGFVRMLQSAILECELFYGRDGFRISRQCD</sequence>
<evidence type="ECO:0000313" key="3">
    <source>
        <dbReference type="Proteomes" id="UP000659654"/>
    </source>
</evidence>
<evidence type="ECO:0000259" key="1">
    <source>
        <dbReference type="Pfam" id="PF14744"/>
    </source>
</evidence>
<reference evidence="2" key="1">
    <citation type="submission" date="2020-09" db="EMBL/GenBank/DDBJ databases">
        <authorList>
            <person name="Kikuchi T."/>
        </authorList>
    </citation>
    <scope>NUCLEOTIDE SEQUENCE</scope>
    <source>
        <strain evidence="2">Ka4C1</strain>
    </source>
</reference>
<dbReference type="Proteomes" id="UP000659654">
    <property type="component" value="Unassembled WGS sequence"/>
</dbReference>
<comment type="caution">
    <text evidence="2">The sequence shown here is derived from an EMBL/GenBank/DDBJ whole genome shotgun (WGS) entry which is preliminary data.</text>
</comment>
<dbReference type="EMBL" id="CAJFCV020000002">
    <property type="protein sequence ID" value="CAG9091991.1"/>
    <property type="molecule type" value="Genomic_DNA"/>
</dbReference>
<gene>
    <name evidence="2" type="ORF">BXYJ_LOCUS2889</name>
</gene>
<evidence type="ECO:0000313" key="2">
    <source>
        <dbReference type="EMBL" id="CAD5213218.1"/>
    </source>
</evidence>
<dbReference type="InterPro" id="IPR028282">
    <property type="entry name" value="WASH-7_central"/>
</dbReference>
<feature type="domain" description="WASH complex subunit 7 central" evidence="1">
    <location>
        <begin position="3"/>
        <end position="43"/>
    </location>
</feature>
<dbReference type="Pfam" id="PF14744">
    <property type="entry name" value="WASH-7_mid"/>
    <property type="match status" value="1"/>
</dbReference>
<protein>
    <submittedName>
        <fullName evidence="2">(pine wood nematode) hypothetical protein</fullName>
    </submittedName>
</protein>
<keyword evidence="3" id="KW-1185">Reference proteome</keyword>
<dbReference type="Proteomes" id="UP000582659">
    <property type="component" value="Unassembled WGS sequence"/>
</dbReference>
<proteinExistence type="predicted"/>
<dbReference type="EMBL" id="CAJFDI010000002">
    <property type="protein sequence ID" value="CAD5213218.1"/>
    <property type="molecule type" value="Genomic_DNA"/>
</dbReference>
<dbReference type="AlphaFoldDB" id="A0A811KCY2"/>